<reference evidence="1" key="1">
    <citation type="journal article" date="2015" name="Nature">
        <title>Complex archaea that bridge the gap between prokaryotes and eukaryotes.</title>
        <authorList>
            <person name="Spang A."/>
            <person name="Saw J.H."/>
            <person name="Jorgensen S.L."/>
            <person name="Zaremba-Niedzwiedzka K."/>
            <person name="Martijn J."/>
            <person name="Lind A.E."/>
            <person name="van Eijk R."/>
            <person name="Schleper C."/>
            <person name="Guy L."/>
            <person name="Ettema T.J."/>
        </authorList>
    </citation>
    <scope>NUCLEOTIDE SEQUENCE</scope>
</reference>
<proteinExistence type="predicted"/>
<name>A0A0F8W7H0_9ZZZZ</name>
<organism evidence="1">
    <name type="scientific">marine sediment metagenome</name>
    <dbReference type="NCBI Taxonomy" id="412755"/>
    <lineage>
        <taxon>unclassified sequences</taxon>
        <taxon>metagenomes</taxon>
        <taxon>ecological metagenomes</taxon>
    </lineage>
</organism>
<evidence type="ECO:0000313" key="1">
    <source>
        <dbReference type="EMBL" id="KKK52742.1"/>
    </source>
</evidence>
<gene>
    <name evidence="1" type="ORF">LCGC14_3101860</name>
</gene>
<sequence>MSDCVVTAWSEHRDEQVKQRRDALSAVNAKWDKRFKTLRAAYDSGAILWLEYDRLLTPIRDAWEIEIVEGCGGTGGEKQRMNEHQENPELQPGQLSDLIGGVVIDVRVRVGLGNLWTVHGDGNVELLHSDVGGVVEPGLYVLTGCGGTGGHPMSVCKRVGDVEIHLKDCSHPFGRSLADDPAAVERAASMIKS</sequence>
<dbReference type="AlphaFoldDB" id="A0A0F8W7H0"/>
<feature type="non-terminal residue" evidence="1">
    <location>
        <position position="193"/>
    </location>
</feature>
<accession>A0A0F8W7H0</accession>
<comment type="caution">
    <text evidence="1">The sequence shown here is derived from an EMBL/GenBank/DDBJ whole genome shotgun (WGS) entry which is preliminary data.</text>
</comment>
<dbReference type="EMBL" id="LAZR01066865">
    <property type="protein sequence ID" value="KKK52742.1"/>
    <property type="molecule type" value="Genomic_DNA"/>
</dbReference>
<protein>
    <submittedName>
        <fullName evidence="1">Uncharacterized protein</fullName>
    </submittedName>
</protein>